<protein>
    <submittedName>
        <fullName evidence="1">Uncharacterized protein</fullName>
    </submittedName>
</protein>
<evidence type="ECO:0000313" key="2">
    <source>
        <dbReference type="Proteomes" id="UP000182658"/>
    </source>
</evidence>
<name>A0A1J7JC58_9PEZI</name>
<dbReference type="EMBL" id="KV875102">
    <property type="protein sequence ID" value="OIW25178.1"/>
    <property type="molecule type" value="Genomic_DNA"/>
</dbReference>
<proteinExistence type="predicted"/>
<organism evidence="1 2">
    <name type="scientific">Coniochaeta ligniaria NRRL 30616</name>
    <dbReference type="NCBI Taxonomy" id="1408157"/>
    <lineage>
        <taxon>Eukaryota</taxon>
        <taxon>Fungi</taxon>
        <taxon>Dikarya</taxon>
        <taxon>Ascomycota</taxon>
        <taxon>Pezizomycotina</taxon>
        <taxon>Sordariomycetes</taxon>
        <taxon>Sordariomycetidae</taxon>
        <taxon>Coniochaetales</taxon>
        <taxon>Coniochaetaceae</taxon>
        <taxon>Coniochaeta</taxon>
    </lineage>
</organism>
<keyword evidence="2" id="KW-1185">Reference proteome</keyword>
<evidence type="ECO:0000313" key="1">
    <source>
        <dbReference type="EMBL" id="OIW25178.1"/>
    </source>
</evidence>
<reference evidence="1 2" key="1">
    <citation type="submission" date="2016-10" db="EMBL/GenBank/DDBJ databases">
        <title>Draft genome sequence of Coniochaeta ligniaria NRRL30616, a lignocellulolytic fungus for bioabatement of inhibitors in plant biomass hydrolysates.</title>
        <authorList>
            <consortium name="DOE Joint Genome Institute"/>
            <person name="Jimenez D.J."/>
            <person name="Hector R.E."/>
            <person name="Riley R."/>
            <person name="Sun H."/>
            <person name="Grigoriev I.V."/>
            <person name="Van Elsas J.D."/>
            <person name="Nichols N.N."/>
        </authorList>
    </citation>
    <scope>NUCLEOTIDE SEQUENCE [LARGE SCALE GENOMIC DNA]</scope>
    <source>
        <strain evidence="1 2">NRRL 30616</strain>
    </source>
</reference>
<gene>
    <name evidence="1" type="ORF">CONLIGDRAFT_718069</name>
</gene>
<dbReference type="Proteomes" id="UP000182658">
    <property type="component" value="Unassembled WGS sequence"/>
</dbReference>
<sequence>MSSALPQYAWCLAVSIRAESDPRGKAEDLQRVSVTAFTDLMLRKQAAVDVMLLPCYSRSTPGPVVRPTGPSYSQGYFRAALLPGDWSVLLPRLFPSLLPTVRPTGPDYSDATPGILPAYFRPPQALPVTGRCKLIVQKM</sequence>
<dbReference type="AlphaFoldDB" id="A0A1J7JC58"/>
<accession>A0A1J7JC58</accession>
<dbReference type="InParanoid" id="A0A1J7JC58"/>